<dbReference type="GO" id="GO:0006355">
    <property type="term" value="P:regulation of DNA-templated transcription"/>
    <property type="evidence" value="ECO:0007669"/>
    <property type="project" value="InterPro"/>
</dbReference>
<evidence type="ECO:0000256" key="3">
    <source>
        <dbReference type="PROSITE-ProRule" id="PRU00169"/>
    </source>
</evidence>
<reference evidence="6 7" key="1">
    <citation type="submission" date="2019-11" db="EMBL/GenBank/DDBJ databases">
        <title>Pseudooceanicola pacifica sp. nov., isolated from deep-sea sediment of the Pacific Ocean.</title>
        <authorList>
            <person name="Lyu L."/>
        </authorList>
    </citation>
    <scope>NUCLEOTIDE SEQUENCE [LARGE SCALE GENOMIC DNA]</scope>
    <source>
        <strain evidence="6 7">216_PA32_1</strain>
    </source>
</reference>
<dbReference type="InterPro" id="IPR036388">
    <property type="entry name" value="WH-like_DNA-bd_sf"/>
</dbReference>
<protein>
    <submittedName>
        <fullName evidence="6">Response regulator</fullName>
    </submittedName>
</protein>
<dbReference type="InterPro" id="IPR000792">
    <property type="entry name" value="Tscrpt_reg_LuxR_C"/>
</dbReference>
<name>A0A844W2G9_9RHOB</name>
<evidence type="ECO:0000256" key="2">
    <source>
        <dbReference type="ARBA" id="ARBA00023125"/>
    </source>
</evidence>
<feature type="modified residue" description="4-aspartylphosphate" evidence="3">
    <location>
        <position position="54"/>
    </location>
</feature>
<dbReference type="InterPro" id="IPR058245">
    <property type="entry name" value="NreC/VraR/RcsB-like_REC"/>
</dbReference>
<evidence type="ECO:0000259" key="4">
    <source>
        <dbReference type="PROSITE" id="PS50043"/>
    </source>
</evidence>
<dbReference type="InterPro" id="IPR051015">
    <property type="entry name" value="EvgA-like"/>
</dbReference>
<evidence type="ECO:0000259" key="5">
    <source>
        <dbReference type="PROSITE" id="PS50110"/>
    </source>
</evidence>
<dbReference type="SUPFAM" id="SSF52172">
    <property type="entry name" value="CheY-like"/>
    <property type="match status" value="1"/>
</dbReference>
<dbReference type="PROSITE" id="PS50110">
    <property type="entry name" value="RESPONSE_REGULATORY"/>
    <property type="match status" value="1"/>
</dbReference>
<dbReference type="Pfam" id="PF00072">
    <property type="entry name" value="Response_reg"/>
    <property type="match status" value="1"/>
</dbReference>
<dbReference type="PRINTS" id="PR00038">
    <property type="entry name" value="HTHLUXR"/>
</dbReference>
<dbReference type="Proteomes" id="UP000443843">
    <property type="component" value="Unassembled WGS sequence"/>
</dbReference>
<organism evidence="6 7">
    <name type="scientific">Pseudooceanicola pacificus</name>
    <dbReference type="NCBI Taxonomy" id="2676438"/>
    <lineage>
        <taxon>Bacteria</taxon>
        <taxon>Pseudomonadati</taxon>
        <taxon>Pseudomonadota</taxon>
        <taxon>Alphaproteobacteria</taxon>
        <taxon>Rhodobacterales</taxon>
        <taxon>Paracoccaceae</taxon>
        <taxon>Pseudooceanicola</taxon>
    </lineage>
</organism>
<keyword evidence="7" id="KW-1185">Reference proteome</keyword>
<dbReference type="GO" id="GO:0003677">
    <property type="term" value="F:DNA binding"/>
    <property type="evidence" value="ECO:0007669"/>
    <property type="project" value="UniProtKB-KW"/>
</dbReference>
<dbReference type="RefSeq" id="WP_160381549.1">
    <property type="nucleotide sequence ID" value="NZ_WNXQ01000002.1"/>
</dbReference>
<feature type="domain" description="HTH luxR-type" evidence="4">
    <location>
        <begin position="131"/>
        <end position="196"/>
    </location>
</feature>
<dbReference type="Pfam" id="PF00196">
    <property type="entry name" value="GerE"/>
    <property type="match status" value="1"/>
</dbReference>
<dbReference type="SMART" id="SM00448">
    <property type="entry name" value="REC"/>
    <property type="match status" value="1"/>
</dbReference>
<dbReference type="InterPro" id="IPR011006">
    <property type="entry name" value="CheY-like_superfamily"/>
</dbReference>
<dbReference type="PANTHER" id="PTHR45566:SF2">
    <property type="entry name" value="NARL SUBFAMILY"/>
    <property type="match status" value="1"/>
</dbReference>
<dbReference type="Gene3D" id="1.10.10.10">
    <property type="entry name" value="Winged helix-like DNA-binding domain superfamily/Winged helix DNA-binding domain"/>
    <property type="match status" value="1"/>
</dbReference>
<evidence type="ECO:0000313" key="7">
    <source>
        <dbReference type="Proteomes" id="UP000443843"/>
    </source>
</evidence>
<gene>
    <name evidence="6" type="ORF">GLS40_04540</name>
</gene>
<dbReference type="CDD" id="cd17535">
    <property type="entry name" value="REC_NarL-like"/>
    <property type="match status" value="1"/>
</dbReference>
<keyword evidence="1 3" id="KW-0597">Phosphoprotein</keyword>
<dbReference type="CDD" id="cd06170">
    <property type="entry name" value="LuxR_C_like"/>
    <property type="match status" value="1"/>
</dbReference>
<dbReference type="EMBL" id="WNXQ01000002">
    <property type="protein sequence ID" value="MWB77285.1"/>
    <property type="molecule type" value="Genomic_DNA"/>
</dbReference>
<dbReference type="SMART" id="SM00421">
    <property type="entry name" value="HTH_LUXR"/>
    <property type="match status" value="1"/>
</dbReference>
<evidence type="ECO:0000256" key="1">
    <source>
        <dbReference type="ARBA" id="ARBA00022553"/>
    </source>
</evidence>
<dbReference type="InterPro" id="IPR016032">
    <property type="entry name" value="Sig_transdc_resp-reg_C-effctor"/>
</dbReference>
<dbReference type="AlphaFoldDB" id="A0A844W2G9"/>
<evidence type="ECO:0000313" key="6">
    <source>
        <dbReference type="EMBL" id="MWB77285.1"/>
    </source>
</evidence>
<sequence length="198" mass="21308">MASLMLADDHALLREMIAGYLSDRGGHDVATVASVDEACDLLDGGARFDLVLVDYRMPGANGMTGISEIVARAGEVPVALLSGVSGVEVAREALNAGLRGYLPKTLTPEELATAVGRLLEGDRFLPDGFSMSPEDDLLTRRETEVLRGISQGLSNKEIARDLDLKEVTIKLHVKTLCRKLEARNRTHAAMRALDLGLL</sequence>
<dbReference type="PROSITE" id="PS50043">
    <property type="entry name" value="HTH_LUXR_2"/>
    <property type="match status" value="1"/>
</dbReference>
<accession>A0A844W2G9</accession>
<dbReference type="Gene3D" id="3.40.50.2300">
    <property type="match status" value="1"/>
</dbReference>
<comment type="caution">
    <text evidence="6">The sequence shown here is derived from an EMBL/GenBank/DDBJ whole genome shotgun (WGS) entry which is preliminary data.</text>
</comment>
<feature type="domain" description="Response regulatory" evidence="5">
    <location>
        <begin position="3"/>
        <end position="119"/>
    </location>
</feature>
<dbReference type="InterPro" id="IPR001789">
    <property type="entry name" value="Sig_transdc_resp-reg_receiver"/>
</dbReference>
<dbReference type="GO" id="GO:0000160">
    <property type="term" value="P:phosphorelay signal transduction system"/>
    <property type="evidence" value="ECO:0007669"/>
    <property type="project" value="InterPro"/>
</dbReference>
<keyword evidence="2" id="KW-0238">DNA-binding</keyword>
<dbReference type="SUPFAM" id="SSF46894">
    <property type="entry name" value="C-terminal effector domain of the bipartite response regulators"/>
    <property type="match status" value="1"/>
</dbReference>
<proteinExistence type="predicted"/>
<dbReference type="PANTHER" id="PTHR45566">
    <property type="entry name" value="HTH-TYPE TRANSCRIPTIONAL REGULATOR YHJB-RELATED"/>
    <property type="match status" value="1"/>
</dbReference>